<accession>A0A9D1SLV0</accession>
<dbReference type="PROSITE" id="PS51257">
    <property type="entry name" value="PROKAR_LIPOPROTEIN"/>
    <property type="match status" value="1"/>
</dbReference>
<dbReference type="PANTHER" id="PTHR43126:SF1">
    <property type="entry name" value="D-ALANYL-D-ALANINE DIPEPTIDASE"/>
    <property type="match status" value="1"/>
</dbReference>
<dbReference type="Gene3D" id="3.30.1380.10">
    <property type="match status" value="1"/>
</dbReference>
<organism evidence="11 12">
    <name type="scientific">Candidatus Avacidaminococcus intestinavium</name>
    <dbReference type="NCBI Taxonomy" id="2840684"/>
    <lineage>
        <taxon>Bacteria</taxon>
        <taxon>Bacillati</taxon>
        <taxon>Bacillota</taxon>
        <taxon>Negativicutes</taxon>
        <taxon>Acidaminococcales</taxon>
        <taxon>Acidaminococcaceae</taxon>
        <taxon>Acidaminococcaceae incertae sedis</taxon>
        <taxon>Candidatus Avacidaminococcus</taxon>
    </lineage>
</organism>
<feature type="site" description="Transition state stabilizer" evidence="9">
    <location>
        <position position="227"/>
    </location>
</feature>
<keyword evidence="4 9" id="KW-0378">Hydrolase</keyword>
<dbReference type="PANTHER" id="PTHR43126">
    <property type="entry name" value="D-ALANYL-D-ALANINE DIPEPTIDASE"/>
    <property type="match status" value="1"/>
</dbReference>
<evidence type="ECO:0000256" key="10">
    <source>
        <dbReference type="SAM" id="SignalP"/>
    </source>
</evidence>
<evidence type="ECO:0000256" key="5">
    <source>
        <dbReference type="ARBA" id="ARBA00022833"/>
    </source>
</evidence>
<feature type="binding site" evidence="9">
    <location>
        <position position="324"/>
    </location>
    <ligand>
        <name>Zn(2+)</name>
        <dbReference type="ChEBI" id="CHEBI:29105"/>
        <note>catalytic</note>
    </ligand>
</feature>
<dbReference type="GO" id="GO:0008270">
    <property type="term" value="F:zinc ion binding"/>
    <property type="evidence" value="ECO:0007669"/>
    <property type="project" value="UniProtKB-UniRule"/>
</dbReference>
<dbReference type="Proteomes" id="UP000824099">
    <property type="component" value="Unassembled WGS sequence"/>
</dbReference>
<keyword evidence="5 9" id="KW-0862">Zinc</keyword>
<evidence type="ECO:0000256" key="7">
    <source>
        <dbReference type="ARBA" id="ARBA00023049"/>
    </source>
</evidence>
<proteinExistence type="inferred from homology"/>
<evidence type="ECO:0000256" key="3">
    <source>
        <dbReference type="ARBA" id="ARBA00022723"/>
    </source>
</evidence>
<keyword evidence="3 9" id="KW-0479">Metal-binding</keyword>
<reference evidence="11" key="1">
    <citation type="submission" date="2020-10" db="EMBL/GenBank/DDBJ databases">
        <authorList>
            <person name="Gilroy R."/>
        </authorList>
    </citation>
    <scope>NUCLEOTIDE SEQUENCE</scope>
    <source>
        <strain evidence="11">CHK160-1198</strain>
    </source>
</reference>
<evidence type="ECO:0000256" key="8">
    <source>
        <dbReference type="ARBA" id="ARBA00023316"/>
    </source>
</evidence>
<evidence type="ECO:0000256" key="1">
    <source>
        <dbReference type="ARBA" id="ARBA00001362"/>
    </source>
</evidence>
<comment type="similarity">
    <text evidence="9">Belongs to the peptidase M15D family.</text>
</comment>
<keyword evidence="10" id="KW-0732">Signal</keyword>
<sequence length="344" mass="39431">MRKILCFLVCLVALSCSVAFASGAEPKETQLDEKYLLGLYKGNGELLLVRENDGRLNILYRYLEEDHDYRQSNVFPLKKERYDVYAIREAGALTSTEGTVRFERDKEGYGISCNVGGNRYTRVFFDAEKEEPFKVEVIKPLTELRQEIEKATMPVQTAEAKAELVNLTQLPQLKLDLRYATAQNCFSEPLYTEYKAYLNKDAVNALAKVTERLADYGYGLVVWDAYRPWKVTKLAHDALTEDYKKILPSGEEGSIHNTGNAVDLSLYNLETGELVDMISDFDEPSPRQYGSFAGGTSLQRWQRNLLQQIMSVHGFTPSEMEWWHFDYLADTKYQLLDIPFNELP</sequence>
<comment type="caution">
    <text evidence="11">The sequence shown here is derived from an EMBL/GenBank/DDBJ whole genome shotgun (WGS) entry which is preliminary data.</text>
</comment>
<dbReference type="EMBL" id="DVNI01000083">
    <property type="protein sequence ID" value="HIU64403.1"/>
    <property type="molecule type" value="Genomic_DNA"/>
</dbReference>
<evidence type="ECO:0000256" key="2">
    <source>
        <dbReference type="ARBA" id="ARBA00022670"/>
    </source>
</evidence>
<dbReference type="Pfam" id="PF01427">
    <property type="entry name" value="Peptidase_M15"/>
    <property type="match status" value="1"/>
</dbReference>
<feature type="binding site" evidence="9">
    <location>
        <position position="263"/>
    </location>
    <ligand>
        <name>Zn(2+)</name>
        <dbReference type="ChEBI" id="CHEBI:29105"/>
        <note>catalytic</note>
    </ligand>
</feature>
<protein>
    <recommendedName>
        <fullName evidence="9">D-alanyl-D-alanine dipeptidase</fullName>
        <shortName evidence="9">D-Ala-D-Ala dipeptidase</shortName>
        <ecNumber evidence="9">3.4.13.22</ecNumber>
    </recommendedName>
</protein>
<keyword evidence="6 9" id="KW-0224">Dipeptidase</keyword>
<dbReference type="GO" id="GO:0006508">
    <property type="term" value="P:proteolysis"/>
    <property type="evidence" value="ECO:0007669"/>
    <property type="project" value="UniProtKB-KW"/>
</dbReference>
<gene>
    <name evidence="11" type="ORF">IAB06_05165</name>
</gene>
<dbReference type="GO" id="GO:0160237">
    <property type="term" value="F:D-Ala-D-Ala dipeptidase activity"/>
    <property type="evidence" value="ECO:0007669"/>
    <property type="project" value="UniProtKB-EC"/>
</dbReference>
<comment type="cofactor">
    <cofactor evidence="9">
        <name>Zn(2+)</name>
        <dbReference type="ChEBI" id="CHEBI:29105"/>
    </cofactor>
    <text evidence="9">Binds 1 zinc ion per subunit.</text>
</comment>
<evidence type="ECO:0000313" key="12">
    <source>
        <dbReference type="Proteomes" id="UP000824099"/>
    </source>
</evidence>
<evidence type="ECO:0000256" key="4">
    <source>
        <dbReference type="ARBA" id="ARBA00022801"/>
    </source>
</evidence>
<reference evidence="11" key="2">
    <citation type="journal article" date="2021" name="PeerJ">
        <title>Extensive microbial diversity within the chicken gut microbiome revealed by metagenomics and culture.</title>
        <authorList>
            <person name="Gilroy R."/>
            <person name="Ravi A."/>
            <person name="Getino M."/>
            <person name="Pursley I."/>
            <person name="Horton D.L."/>
            <person name="Alikhan N.F."/>
            <person name="Baker D."/>
            <person name="Gharbi K."/>
            <person name="Hall N."/>
            <person name="Watson M."/>
            <person name="Adriaenssens E.M."/>
            <person name="Foster-Nyarko E."/>
            <person name="Jarju S."/>
            <person name="Secka A."/>
            <person name="Antonio M."/>
            <person name="Oren A."/>
            <person name="Chaudhuri R.R."/>
            <person name="La Ragione R."/>
            <person name="Hildebrand F."/>
            <person name="Pallen M.J."/>
        </authorList>
    </citation>
    <scope>NUCLEOTIDE SEQUENCE</scope>
    <source>
        <strain evidence="11">CHK160-1198</strain>
    </source>
</reference>
<dbReference type="AlphaFoldDB" id="A0A9D1SLV0"/>
<dbReference type="HAMAP" id="MF_01924">
    <property type="entry name" value="A_A_dipeptidase"/>
    <property type="match status" value="1"/>
</dbReference>
<evidence type="ECO:0000256" key="9">
    <source>
        <dbReference type="HAMAP-Rule" id="MF_01924"/>
    </source>
</evidence>
<comment type="function">
    <text evidence="9">Catalyzes hydrolysis of the D-alanyl-D-alanine dipeptide.</text>
</comment>
<dbReference type="GO" id="GO:0071555">
    <property type="term" value="P:cell wall organization"/>
    <property type="evidence" value="ECO:0007669"/>
    <property type="project" value="UniProtKB-KW"/>
</dbReference>
<dbReference type="InterPro" id="IPR000755">
    <property type="entry name" value="A_A_dipeptidase"/>
</dbReference>
<dbReference type="SUPFAM" id="SSF55166">
    <property type="entry name" value="Hedgehog/DD-peptidase"/>
    <property type="match status" value="1"/>
</dbReference>
<name>A0A9D1SLV0_9FIRM</name>
<keyword evidence="7 9" id="KW-0482">Metalloprotease</keyword>
<keyword evidence="8" id="KW-0961">Cell wall biogenesis/degradation</keyword>
<feature type="active site" description="Proton donor/acceptor" evidence="9">
    <location>
        <position position="321"/>
    </location>
</feature>
<comment type="catalytic activity">
    <reaction evidence="1 9">
        <text>D-alanyl-D-alanine + H2O = 2 D-alanine</text>
        <dbReference type="Rhea" id="RHEA:20661"/>
        <dbReference type="ChEBI" id="CHEBI:15377"/>
        <dbReference type="ChEBI" id="CHEBI:57416"/>
        <dbReference type="ChEBI" id="CHEBI:57822"/>
        <dbReference type="EC" id="3.4.13.22"/>
    </reaction>
</comment>
<keyword evidence="2 9" id="KW-0645">Protease</keyword>
<feature type="signal peptide" evidence="10">
    <location>
        <begin position="1"/>
        <end position="21"/>
    </location>
</feature>
<dbReference type="EC" id="3.4.13.22" evidence="9"/>
<dbReference type="InterPro" id="IPR009045">
    <property type="entry name" value="Zn_M74/Hedgehog-like"/>
</dbReference>
<dbReference type="GO" id="GO:0008237">
    <property type="term" value="F:metallopeptidase activity"/>
    <property type="evidence" value="ECO:0007669"/>
    <property type="project" value="UniProtKB-KW"/>
</dbReference>
<feature type="chain" id="PRO_5039042035" description="D-alanyl-D-alanine dipeptidase" evidence="10">
    <location>
        <begin position="22"/>
        <end position="344"/>
    </location>
</feature>
<evidence type="ECO:0000256" key="6">
    <source>
        <dbReference type="ARBA" id="ARBA00022997"/>
    </source>
</evidence>
<evidence type="ECO:0000313" key="11">
    <source>
        <dbReference type="EMBL" id="HIU64403.1"/>
    </source>
</evidence>
<feature type="binding site" evidence="9">
    <location>
        <position position="256"/>
    </location>
    <ligand>
        <name>Zn(2+)</name>
        <dbReference type="ChEBI" id="CHEBI:29105"/>
        <note>catalytic</note>
    </ligand>
</feature>